<accession>A0A433QFK3</accession>
<comment type="caution">
    <text evidence="1">The sequence shown here is derived from an EMBL/GenBank/DDBJ whole genome shotgun (WGS) entry which is preliminary data.</text>
</comment>
<dbReference type="AlphaFoldDB" id="A0A433QFK3"/>
<proteinExistence type="predicted"/>
<gene>
    <name evidence="1" type="ORF">BC938DRAFT_481769</name>
</gene>
<reference evidence="1 2" key="1">
    <citation type="journal article" date="2018" name="New Phytol.">
        <title>Phylogenomics of Endogonaceae and evolution of mycorrhizas within Mucoromycota.</title>
        <authorList>
            <person name="Chang Y."/>
            <person name="Desiro A."/>
            <person name="Na H."/>
            <person name="Sandor L."/>
            <person name="Lipzen A."/>
            <person name="Clum A."/>
            <person name="Barry K."/>
            <person name="Grigoriev I.V."/>
            <person name="Martin F.M."/>
            <person name="Stajich J.E."/>
            <person name="Smith M.E."/>
            <person name="Bonito G."/>
            <person name="Spatafora J.W."/>
        </authorList>
    </citation>
    <scope>NUCLEOTIDE SEQUENCE [LARGE SCALE GENOMIC DNA]</scope>
    <source>
        <strain evidence="1 2">AD002</strain>
    </source>
</reference>
<sequence length="114" mass="13257">MSHVILRYDLQNNVTIDGPQQLVDYLYNHFKPRENMNGIHHVEKAPEYLWPPRTLLIRLTHSPRMGEMTLAPLLDILDERGYQIVSVAAHKNREIYVLRKARTMEVGEVEGVPV</sequence>
<name>A0A433QFK3_9FUNG</name>
<protein>
    <submittedName>
        <fullName evidence="1">Uncharacterized protein</fullName>
    </submittedName>
</protein>
<dbReference type="Proteomes" id="UP000274822">
    <property type="component" value="Unassembled WGS sequence"/>
</dbReference>
<keyword evidence="2" id="KW-1185">Reference proteome</keyword>
<evidence type="ECO:0000313" key="2">
    <source>
        <dbReference type="Proteomes" id="UP000274822"/>
    </source>
</evidence>
<dbReference type="EMBL" id="RBNJ01006502">
    <property type="protein sequence ID" value="RUS28534.1"/>
    <property type="molecule type" value="Genomic_DNA"/>
</dbReference>
<evidence type="ECO:0000313" key="1">
    <source>
        <dbReference type="EMBL" id="RUS28534.1"/>
    </source>
</evidence>
<organism evidence="1 2">
    <name type="scientific">Jimgerdemannia flammicorona</name>
    <dbReference type="NCBI Taxonomy" id="994334"/>
    <lineage>
        <taxon>Eukaryota</taxon>
        <taxon>Fungi</taxon>
        <taxon>Fungi incertae sedis</taxon>
        <taxon>Mucoromycota</taxon>
        <taxon>Mucoromycotina</taxon>
        <taxon>Endogonomycetes</taxon>
        <taxon>Endogonales</taxon>
        <taxon>Endogonaceae</taxon>
        <taxon>Jimgerdemannia</taxon>
    </lineage>
</organism>